<reference evidence="1 2" key="1">
    <citation type="journal article" date="2014" name="Genome Announc.">
        <title>Draft Genome Sequence of Propane- and Butane-Oxidizing Actinobacterium Rhodococcus ruber IEGM 231.</title>
        <authorList>
            <person name="Ivshina I.B."/>
            <person name="Kuyukina M.S."/>
            <person name="Krivoruchko A.V."/>
            <person name="Barbe V."/>
            <person name="Fischer C."/>
        </authorList>
    </citation>
    <scope>NUCLEOTIDE SEQUENCE [LARGE SCALE GENOMIC DNA]</scope>
</reference>
<protein>
    <submittedName>
        <fullName evidence="1">Uncharacterized protein</fullName>
    </submittedName>
</protein>
<dbReference type="RefSeq" id="WP_040272097.1">
    <property type="nucleotide sequence ID" value="NZ_JAPWIU010000041.1"/>
</dbReference>
<evidence type="ECO:0000313" key="1">
    <source>
        <dbReference type="EMBL" id="CDZ89019.1"/>
    </source>
</evidence>
<accession>A0A098BJT7</accession>
<dbReference type="AlphaFoldDB" id="A0A098BJT7"/>
<organism evidence="1 2">
    <name type="scientific">Rhodococcus ruber</name>
    <dbReference type="NCBI Taxonomy" id="1830"/>
    <lineage>
        <taxon>Bacteria</taxon>
        <taxon>Bacillati</taxon>
        <taxon>Actinomycetota</taxon>
        <taxon>Actinomycetes</taxon>
        <taxon>Mycobacteriales</taxon>
        <taxon>Nocardiaceae</taxon>
        <taxon>Rhodococcus</taxon>
    </lineage>
</organism>
<evidence type="ECO:0000313" key="2">
    <source>
        <dbReference type="Proteomes" id="UP000042997"/>
    </source>
</evidence>
<dbReference type="Proteomes" id="UP000042997">
    <property type="component" value="Unassembled WGS sequence"/>
</dbReference>
<proteinExistence type="predicted"/>
<sequence length="126" mass="13803">MTDTANNAAFGFGEVTIAPKRWMYLAAADPDRDALEALRGVMGAWITQQRYIIDVDARTGRPMQALAYAIHQALGFDDLDAARAAIVGADGHPVWRKCARRHMLVAAANGGRWEYGDPAPVYEWVG</sequence>
<dbReference type="EMBL" id="CCSD01000056">
    <property type="protein sequence ID" value="CDZ89019.1"/>
    <property type="molecule type" value="Genomic_DNA"/>
</dbReference>
<gene>
    <name evidence="1" type="ORF">RHRU231_450186</name>
</gene>
<name>A0A098BJT7_9NOCA</name>